<accession>A0A645CE40</accession>
<evidence type="ECO:0000313" key="1">
    <source>
        <dbReference type="EMBL" id="MPM75201.1"/>
    </source>
</evidence>
<sequence length="107" mass="12183">MAFELEQVLRYTQGQHRRKALTHIAAFEILFLLFDQVHLTGVFIEGFCYRCLGAGFVRAAILGADVVDERKDRLRIAVVVLEGELNLDPIGFPAEIHHIVQCILFFI</sequence>
<dbReference type="AlphaFoldDB" id="A0A645CE40"/>
<dbReference type="EMBL" id="VSSQ01026470">
    <property type="protein sequence ID" value="MPM75201.1"/>
    <property type="molecule type" value="Genomic_DNA"/>
</dbReference>
<protein>
    <submittedName>
        <fullName evidence="1">Uncharacterized protein</fullName>
    </submittedName>
</protein>
<gene>
    <name evidence="1" type="ORF">SDC9_122192</name>
</gene>
<name>A0A645CE40_9ZZZZ</name>
<comment type="caution">
    <text evidence="1">The sequence shown here is derived from an EMBL/GenBank/DDBJ whole genome shotgun (WGS) entry which is preliminary data.</text>
</comment>
<proteinExistence type="predicted"/>
<reference evidence="1" key="1">
    <citation type="submission" date="2019-08" db="EMBL/GenBank/DDBJ databases">
        <authorList>
            <person name="Kucharzyk K."/>
            <person name="Murdoch R.W."/>
            <person name="Higgins S."/>
            <person name="Loffler F."/>
        </authorList>
    </citation>
    <scope>NUCLEOTIDE SEQUENCE</scope>
</reference>
<organism evidence="1">
    <name type="scientific">bioreactor metagenome</name>
    <dbReference type="NCBI Taxonomy" id="1076179"/>
    <lineage>
        <taxon>unclassified sequences</taxon>
        <taxon>metagenomes</taxon>
        <taxon>ecological metagenomes</taxon>
    </lineage>
</organism>